<dbReference type="Proteomes" id="UP001595699">
    <property type="component" value="Unassembled WGS sequence"/>
</dbReference>
<proteinExistence type="predicted"/>
<evidence type="ECO:0000313" key="1">
    <source>
        <dbReference type="EMBL" id="MFC3764180.1"/>
    </source>
</evidence>
<keyword evidence="2" id="KW-1185">Reference proteome</keyword>
<accession>A0ABV7YFQ4</accession>
<name>A0ABV7YFQ4_9ACTN</name>
<dbReference type="InterPro" id="IPR006748">
    <property type="entry name" value="NH2Glyco/OHUrea_AB-resist_kin"/>
</dbReference>
<dbReference type="EMBL" id="JBHRZH010000023">
    <property type="protein sequence ID" value="MFC3764180.1"/>
    <property type="molecule type" value="Genomic_DNA"/>
</dbReference>
<comment type="caution">
    <text evidence="1">The sequence shown here is derived from an EMBL/GenBank/DDBJ whole genome shotgun (WGS) entry which is preliminary data.</text>
</comment>
<dbReference type="Pfam" id="PF04655">
    <property type="entry name" value="APH_6_hur"/>
    <property type="match status" value="1"/>
</dbReference>
<organism evidence="1 2">
    <name type="scientific">Tenggerimyces flavus</name>
    <dbReference type="NCBI Taxonomy" id="1708749"/>
    <lineage>
        <taxon>Bacteria</taxon>
        <taxon>Bacillati</taxon>
        <taxon>Actinomycetota</taxon>
        <taxon>Actinomycetes</taxon>
        <taxon>Propionibacteriales</taxon>
        <taxon>Nocardioidaceae</taxon>
        <taxon>Tenggerimyces</taxon>
    </lineage>
</organism>
<evidence type="ECO:0000313" key="2">
    <source>
        <dbReference type="Proteomes" id="UP001595699"/>
    </source>
</evidence>
<gene>
    <name evidence="1" type="ORF">ACFOUW_25320</name>
</gene>
<dbReference type="RefSeq" id="WP_205114883.1">
    <property type="nucleotide sequence ID" value="NZ_JAFBCM010000001.1"/>
</dbReference>
<reference evidence="2" key="1">
    <citation type="journal article" date="2019" name="Int. J. Syst. Evol. Microbiol.">
        <title>The Global Catalogue of Microorganisms (GCM) 10K type strain sequencing project: providing services to taxonomists for standard genome sequencing and annotation.</title>
        <authorList>
            <consortium name="The Broad Institute Genomics Platform"/>
            <consortium name="The Broad Institute Genome Sequencing Center for Infectious Disease"/>
            <person name="Wu L."/>
            <person name="Ma J."/>
        </authorList>
    </citation>
    <scope>NUCLEOTIDE SEQUENCE [LARGE SCALE GENOMIC DNA]</scope>
    <source>
        <strain evidence="2">CGMCC 4.7241</strain>
    </source>
</reference>
<protein>
    <submittedName>
        <fullName evidence="1">Aminoglycoside phosphotransferase family protein</fullName>
    </submittedName>
</protein>
<sequence>MLRGVREDWLAIDPQGYVGEIAFECLTHPRDRWAEAMRMPEPERVVRRRIRIFADAAKIDGLSF</sequence>